<keyword evidence="3 7" id="KW-0575">Peroxidase</keyword>
<dbReference type="InterPro" id="IPR019791">
    <property type="entry name" value="Haem_peroxidase_animal"/>
</dbReference>
<protein>
    <submittedName>
        <fullName evidence="7">Chorion peroxidase</fullName>
    </submittedName>
</protein>
<dbReference type="GO" id="GO:0046872">
    <property type="term" value="F:metal ion binding"/>
    <property type="evidence" value="ECO:0007669"/>
    <property type="project" value="UniProtKB-KW"/>
</dbReference>
<evidence type="ECO:0000256" key="2">
    <source>
        <dbReference type="ARBA" id="ARBA00022525"/>
    </source>
</evidence>
<feature type="compositionally biased region" description="Low complexity" evidence="6">
    <location>
        <begin position="264"/>
        <end position="281"/>
    </location>
</feature>
<keyword evidence="5" id="KW-0349">Heme</keyword>
<evidence type="ECO:0000313" key="8">
    <source>
        <dbReference type="Proteomes" id="UP000192578"/>
    </source>
</evidence>
<feature type="region of interest" description="Disordered" evidence="6">
    <location>
        <begin position="118"/>
        <end position="145"/>
    </location>
</feature>
<dbReference type="GO" id="GO:0004601">
    <property type="term" value="F:peroxidase activity"/>
    <property type="evidence" value="ECO:0007669"/>
    <property type="project" value="UniProtKB-KW"/>
</dbReference>
<feature type="binding site" description="axial binding residue" evidence="5">
    <location>
        <position position="724"/>
    </location>
    <ligand>
        <name>heme b</name>
        <dbReference type="ChEBI" id="CHEBI:60344"/>
    </ligand>
    <ligandPart>
        <name>Fe</name>
        <dbReference type="ChEBI" id="CHEBI:18248"/>
    </ligandPart>
</feature>
<proteinExistence type="predicted"/>
<evidence type="ECO:0000313" key="7">
    <source>
        <dbReference type="EMBL" id="OQV20791.1"/>
    </source>
</evidence>
<dbReference type="Proteomes" id="UP000192578">
    <property type="component" value="Unassembled WGS sequence"/>
</dbReference>
<dbReference type="Pfam" id="PF03098">
    <property type="entry name" value="An_peroxidase"/>
    <property type="match status" value="1"/>
</dbReference>
<feature type="region of interest" description="Disordered" evidence="6">
    <location>
        <begin position="158"/>
        <end position="186"/>
    </location>
</feature>
<dbReference type="InterPro" id="IPR010255">
    <property type="entry name" value="Haem_peroxidase_sf"/>
</dbReference>
<keyword evidence="8" id="KW-1185">Reference proteome</keyword>
<gene>
    <name evidence="7" type="ORF">BV898_05137</name>
</gene>
<organism evidence="7 8">
    <name type="scientific">Hypsibius exemplaris</name>
    <name type="common">Freshwater tardigrade</name>
    <dbReference type="NCBI Taxonomy" id="2072580"/>
    <lineage>
        <taxon>Eukaryota</taxon>
        <taxon>Metazoa</taxon>
        <taxon>Ecdysozoa</taxon>
        <taxon>Tardigrada</taxon>
        <taxon>Eutardigrada</taxon>
        <taxon>Parachela</taxon>
        <taxon>Hypsibioidea</taxon>
        <taxon>Hypsibiidae</taxon>
        <taxon>Hypsibius</taxon>
    </lineage>
</organism>
<keyword evidence="5" id="KW-0408">Iron</keyword>
<comment type="subcellular location">
    <subcellularLocation>
        <location evidence="1">Secreted</location>
    </subcellularLocation>
</comment>
<reference evidence="8" key="1">
    <citation type="submission" date="2017-01" db="EMBL/GenBank/DDBJ databases">
        <title>Comparative genomics of anhydrobiosis in the tardigrade Hypsibius dujardini.</title>
        <authorList>
            <person name="Yoshida Y."/>
            <person name="Koutsovoulos G."/>
            <person name="Laetsch D."/>
            <person name="Stevens L."/>
            <person name="Kumar S."/>
            <person name="Horikawa D."/>
            <person name="Ishino K."/>
            <person name="Komine S."/>
            <person name="Tomita M."/>
            <person name="Blaxter M."/>
            <person name="Arakawa K."/>
        </authorList>
    </citation>
    <scope>NUCLEOTIDE SEQUENCE [LARGE SCALE GENOMIC DNA]</scope>
    <source>
        <strain evidence="8">Z151</strain>
    </source>
</reference>
<dbReference type="AlphaFoldDB" id="A0A1W0X000"/>
<accession>A0A1W0X000</accession>
<dbReference type="FunFam" id="1.10.640.10:FF:000003">
    <property type="entry name" value="chorion peroxidase"/>
    <property type="match status" value="1"/>
</dbReference>
<dbReference type="PANTHER" id="PTHR11475">
    <property type="entry name" value="OXIDASE/PEROXIDASE"/>
    <property type="match status" value="1"/>
</dbReference>
<keyword evidence="5" id="KW-0479">Metal-binding</keyword>
<dbReference type="SUPFAM" id="SSF48113">
    <property type="entry name" value="Heme-dependent peroxidases"/>
    <property type="match status" value="1"/>
</dbReference>
<dbReference type="GO" id="GO:0020037">
    <property type="term" value="F:heme binding"/>
    <property type="evidence" value="ECO:0007669"/>
    <property type="project" value="InterPro"/>
</dbReference>
<dbReference type="GO" id="GO:0006979">
    <property type="term" value="P:response to oxidative stress"/>
    <property type="evidence" value="ECO:0007669"/>
    <property type="project" value="InterPro"/>
</dbReference>
<name>A0A1W0X000_HYPEX</name>
<keyword evidence="2" id="KW-0964">Secreted</keyword>
<evidence type="ECO:0000256" key="5">
    <source>
        <dbReference type="PIRSR" id="PIRSR619791-2"/>
    </source>
</evidence>
<feature type="region of interest" description="Disordered" evidence="6">
    <location>
        <begin position="257"/>
        <end position="314"/>
    </location>
</feature>
<dbReference type="OrthoDB" id="823504at2759"/>
<dbReference type="PROSITE" id="PS50292">
    <property type="entry name" value="PEROXIDASE_3"/>
    <property type="match status" value="1"/>
</dbReference>
<evidence type="ECO:0000256" key="4">
    <source>
        <dbReference type="ARBA" id="ARBA00022729"/>
    </source>
</evidence>
<dbReference type="CDD" id="cd09823">
    <property type="entry name" value="peroxinectin_like"/>
    <property type="match status" value="1"/>
</dbReference>
<evidence type="ECO:0000256" key="1">
    <source>
        <dbReference type="ARBA" id="ARBA00004613"/>
    </source>
</evidence>
<keyword evidence="4" id="KW-0732">Signal</keyword>
<keyword evidence="3 7" id="KW-0560">Oxidoreductase</keyword>
<evidence type="ECO:0000256" key="6">
    <source>
        <dbReference type="SAM" id="MobiDB-lite"/>
    </source>
</evidence>
<dbReference type="PRINTS" id="PR00457">
    <property type="entry name" value="ANPEROXIDASE"/>
</dbReference>
<dbReference type="GO" id="GO:0005576">
    <property type="term" value="C:extracellular region"/>
    <property type="evidence" value="ECO:0007669"/>
    <property type="project" value="UniProtKB-SubCell"/>
</dbReference>
<dbReference type="InterPro" id="IPR037120">
    <property type="entry name" value="Haem_peroxidase_sf_animal"/>
</dbReference>
<dbReference type="Gene3D" id="1.10.640.10">
    <property type="entry name" value="Haem peroxidase domain superfamily, animal type"/>
    <property type="match status" value="1"/>
</dbReference>
<evidence type="ECO:0000256" key="3">
    <source>
        <dbReference type="ARBA" id="ARBA00022559"/>
    </source>
</evidence>
<dbReference type="PANTHER" id="PTHR11475:SF106">
    <property type="entry name" value="CURLY SU"/>
    <property type="match status" value="1"/>
</dbReference>
<feature type="compositionally biased region" description="Acidic residues" evidence="6">
    <location>
        <begin position="282"/>
        <end position="296"/>
    </location>
</feature>
<dbReference type="EMBL" id="MTYJ01000027">
    <property type="protein sequence ID" value="OQV20791.1"/>
    <property type="molecule type" value="Genomic_DNA"/>
</dbReference>
<comment type="caution">
    <text evidence="7">The sequence shown here is derived from an EMBL/GenBank/DDBJ whole genome shotgun (WGS) entry which is preliminary data.</text>
</comment>
<sequence>MVDPVHFFATYLNNSNFICFQIFQTSDATRAAWTFGQQKYLFVVILTCWTRSHPYSIADMARNYLLKMWIFLFLGSIPAENQFFQQFAEDTPATTPEAFPAPFSSELIDKIKALKATGSSSNKDRTARVVNPPARSHSANSFRGSLPTVPLPEARDFFNTDEGSDNEDSILSDVAPSADNEAPTTPQVVTTRRPFHGFPPKETKLVRLQSINPVKAPMTASLSRPFVALDDTATGEIVQKVKAVGALNRLTVQLASTRRRRTKTTTTLAPTTTTRATTTTLSEDEQDADASTDDDPAPAPKPVNARGQKTAAQLSLSENVGEKKTLVVGKQAAALEQLTKSLVSRFGMTVDQIRNQLPLITMSKTVKQDCLTTAEGKPQVPLNDPFGGEVPDCAQSKFRSFDGTCNNIAFPNRGTTASIFLRMVEPDYADSIAAPRKSKGGQVLPSARVISKRVAGNADVPSTTTTQMFMQFGQFIDHDITNTPKARGLDKLPPQCCFDDPKTKLDPACFPIPIPKDDVFLGPLNQTCMEFVRSLPGTRPGCTLGPREQVNQNTAFIDGSAIYGLSQDKADALRSHETGQLKTFVPKNHPHYFLLPQNPKNAECIDPNETKMCFKAGDSRANVHLGIAQAQTLWLRQHNRNAEALHALNAHWTDEKLFHEARHITVAQLQHITYNEFLPVLLGDQMLDKWDLRLLNTGRLSKYNISLHPGILNEFATAAYRVGHTMVQNSFRRTSKDYQFRGGENLKTTFFHPFALYDKDAFDELILGMVSSPSQEVDNNFVDELSNHLFEIPGDAFGLDLTALNIQRGRDHGIAGWMKWRQLCGLPTAANFDELRAMNIMPLDIVGKMEDNYDDVADVDLYIAGTAETHVPGGKVGPTFACIIADQFRRLRIGDRFWYENDLPLSSSLSDRQVEAIRTTTMSRILCDNTPLMETIQPHAFLLPDEKTNPLVPCSSILSPNLRRWKVRRARKAAESEEE</sequence>